<evidence type="ECO:0000256" key="4">
    <source>
        <dbReference type="SAM" id="SignalP"/>
    </source>
</evidence>
<keyword evidence="6" id="KW-0449">Lipoprotein</keyword>
<dbReference type="GeneID" id="95620795"/>
<evidence type="ECO:0000259" key="5">
    <source>
        <dbReference type="Pfam" id="PF14257"/>
    </source>
</evidence>
<dbReference type="OrthoDB" id="186919at2"/>
<organism evidence="6 7">
    <name type="scientific">Streptomyces chrestomyceticus JCM 4735</name>
    <dbReference type="NCBI Taxonomy" id="1306181"/>
    <lineage>
        <taxon>Bacteria</taxon>
        <taxon>Bacillati</taxon>
        <taxon>Actinomycetota</taxon>
        <taxon>Actinomycetes</taxon>
        <taxon>Kitasatosporales</taxon>
        <taxon>Streptomycetaceae</taxon>
        <taxon>Streptomyces</taxon>
    </lineage>
</organism>
<name>A0A7U9KRG2_9ACTN</name>
<dbReference type="AlphaFoldDB" id="A0A7U9KRG2"/>
<gene>
    <name evidence="6" type="ORF">OEIGOIKO_01789</name>
</gene>
<dbReference type="EMBL" id="BHZC01000001">
    <property type="protein sequence ID" value="GCD34064.1"/>
    <property type="molecule type" value="Genomic_DNA"/>
</dbReference>
<feature type="compositionally biased region" description="Low complexity" evidence="2">
    <location>
        <begin position="46"/>
        <end position="75"/>
    </location>
</feature>
<evidence type="ECO:0000313" key="6">
    <source>
        <dbReference type="EMBL" id="GCD34064.1"/>
    </source>
</evidence>
<evidence type="ECO:0000313" key="7">
    <source>
        <dbReference type="Proteomes" id="UP000287830"/>
    </source>
</evidence>
<keyword evidence="3" id="KW-0472">Membrane</keyword>
<feature type="compositionally biased region" description="Basic and acidic residues" evidence="2">
    <location>
        <begin position="131"/>
        <end position="143"/>
    </location>
</feature>
<feature type="chain" id="PRO_5031276503" evidence="4">
    <location>
        <begin position="31"/>
        <end position="348"/>
    </location>
</feature>
<keyword evidence="1" id="KW-0175">Coiled coil</keyword>
<keyword evidence="3" id="KW-0812">Transmembrane</keyword>
<reference evidence="6 7" key="1">
    <citation type="submission" date="2018-11" db="EMBL/GenBank/DDBJ databases">
        <title>Whole genome sequence of Streptomyces chrestomyceticus NBRC 13444(T).</title>
        <authorList>
            <person name="Komaki H."/>
            <person name="Tamura T."/>
        </authorList>
    </citation>
    <scope>NUCLEOTIDE SEQUENCE [LARGE SCALE GENOMIC DNA]</scope>
    <source>
        <strain evidence="6 7">NBRC 13444</strain>
    </source>
</reference>
<dbReference type="PROSITE" id="PS51257">
    <property type="entry name" value="PROKAR_LIPOPROTEIN"/>
    <property type="match status" value="1"/>
</dbReference>
<feature type="region of interest" description="Disordered" evidence="2">
    <location>
        <begin position="30"/>
        <end position="90"/>
    </location>
</feature>
<comment type="caution">
    <text evidence="6">The sequence shown here is derived from an EMBL/GenBank/DDBJ whole genome shotgun (WGS) entry which is preliminary data.</text>
</comment>
<feature type="transmembrane region" description="Helical" evidence="3">
    <location>
        <begin position="279"/>
        <end position="303"/>
    </location>
</feature>
<feature type="signal peptide" evidence="4">
    <location>
        <begin position="1"/>
        <end position="30"/>
    </location>
</feature>
<feature type="region of interest" description="Disordered" evidence="2">
    <location>
        <begin position="313"/>
        <end position="348"/>
    </location>
</feature>
<sequence length="348" mass="35712">MGTAVRSYGARRTAAAVLLVASLGIAGCGAAGQGGTEQASAERSDSGAARSGSGPARGEQGMVGPKAPGAAESAGGKAGTGSGSSGKPAPVATAQIIRTASLTVEAADVPGALAQARTAAKGVGGYVGDETTDRDGEGRERSRVELRVPPEAYDGLLDRLSRLGTLKKRQVSAKDVTDQVVDTGSRIKSQQASVARVRALMDKATSIGDIVTLESELSRRQSELESLQARLKSLQEQTGMATVTLVLQEPDAAADDDGTSFGEALSGGWDAFTEGLRRLLVAVGASLPFLAAGALVFVLWQVLRGWVLRARRTRSPEAAAAPAREDSAETAREDSAETARKGDEPGDR</sequence>
<keyword evidence="4" id="KW-0732">Signal</keyword>
<feature type="domain" description="DUF4349" evidence="5">
    <location>
        <begin position="95"/>
        <end position="300"/>
    </location>
</feature>
<feature type="region of interest" description="Disordered" evidence="2">
    <location>
        <begin position="118"/>
        <end position="143"/>
    </location>
</feature>
<feature type="compositionally biased region" description="Basic and acidic residues" evidence="2">
    <location>
        <begin position="323"/>
        <end position="348"/>
    </location>
</feature>
<accession>A0A7U9KRG2</accession>
<dbReference type="RefSeq" id="WP_125044401.1">
    <property type="nucleotide sequence ID" value="NZ_BHZC01000001.1"/>
</dbReference>
<dbReference type="Pfam" id="PF14257">
    <property type="entry name" value="DUF4349"/>
    <property type="match status" value="1"/>
</dbReference>
<dbReference type="Proteomes" id="UP000287830">
    <property type="component" value="Unassembled WGS sequence"/>
</dbReference>
<evidence type="ECO:0000256" key="1">
    <source>
        <dbReference type="SAM" id="Coils"/>
    </source>
</evidence>
<evidence type="ECO:0000256" key="2">
    <source>
        <dbReference type="SAM" id="MobiDB-lite"/>
    </source>
</evidence>
<keyword evidence="3" id="KW-1133">Transmembrane helix</keyword>
<proteinExistence type="predicted"/>
<feature type="coiled-coil region" evidence="1">
    <location>
        <begin position="210"/>
        <end position="237"/>
    </location>
</feature>
<evidence type="ECO:0000256" key="3">
    <source>
        <dbReference type="SAM" id="Phobius"/>
    </source>
</evidence>
<protein>
    <submittedName>
        <fullName evidence="6">Lipoprotein</fullName>
    </submittedName>
</protein>
<dbReference type="InterPro" id="IPR025645">
    <property type="entry name" value="DUF4349"/>
</dbReference>